<dbReference type="PANTHER" id="PTHR30011:SF16">
    <property type="entry name" value="C2H2 FINGER DOMAIN TRANSCRIPTION FACTOR (EUROFUNG)-RELATED"/>
    <property type="match status" value="1"/>
</dbReference>
<feature type="domain" description="Luciferase-like" evidence="7">
    <location>
        <begin position="47"/>
        <end position="381"/>
    </location>
</feature>
<dbReference type="Gene3D" id="3.20.20.30">
    <property type="entry name" value="Luciferase-like domain"/>
    <property type="match status" value="1"/>
</dbReference>
<evidence type="ECO:0000256" key="2">
    <source>
        <dbReference type="ARBA" id="ARBA00022643"/>
    </source>
</evidence>
<keyword evidence="4" id="KW-0503">Monooxygenase</keyword>
<organism evidence="8 9">
    <name type="scientific">Agrobacterium larrymoorei</name>
    <dbReference type="NCBI Taxonomy" id="160699"/>
    <lineage>
        <taxon>Bacteria</taxon>
        <taxon>Pseudomonadati</taxon>
        <taxon>Pseudomonadota</taxon>
        <taxon>Alphaproteobacteria</taxon>
        <taxon>Hyphomicrobiales</taxon>
        <taxon>Rhizobiaceae</taxon>
        <taxon>Rhizobium/Agrobacterium group</taxon>
        <taxon>Agrobacterium</taxon>
    </lineage>
</organism>
<protein>
    <submittedName>
        <fullName evidence="8">LLM class flavin-dependent oxidoreductase</fullName>
    </submittedName>
</protein>
<dbReference type="InterPro" id="IPR011251">
    <property type="entry name" value="Luciferase-like_dom"/>
</dbReference>
<feature type="binding site" evidence="6">
    <location>
        <position position="177"/>
    </location>
    <ligand>
        <name>FMN</name>
        <dbReference type="ChEBI" id="CHEBI:58210"/>
    </ligand>
</feature>
<accession>A0A4D7DUE9</accession>
<dbReference type="Pfam" id="PF00296">
    <property type="entry name" value="Bac_luciferase"/>
    <property type="match status" value="1"/>
</dbReference>
<dbReference type="InterPro" id="IPR036661">
    <property type="entry name" value="Luciferase-like_sf"/>
</dbReference>
<dbReference type="OrthoDB" id="8320141at2"/>
<dbReference type="STRING" id="1367849.GCA_000518585_03895"/>
<evidence type="ECO:0000256" key="5">
    <source>
        <dbReference type="ARBA" id="ARBA00033748"/>
    </source>
</evidence>
<evidence type="ECO:0000313" key="9">
    <source>
        <dbReference type="Proteomes" id="UP000298545"/>
    </source>
</evidence>
<feature type="binding site" evidence="6">
    <location>
        <position position="248"/>
    </location>
    <ligand>
        <name>FMN</name>
        <dbReference type="ChEBI" id="CHEBI:58210"/>
    </ligand>
</feature>
<evidence type="ECO:0000256" key="4">
    <source>
        <dbReference type="ARBA" id="ARBA00023033"/>
    </source>
</evidence>
<dbReference type="EMBL" id="CP039694">
    <property type="protein sequence ID" value="QCJ01176.1"/>
    <property type="molecule type" value="Genomic_DNA"/>
</dbReference>
<geneLocation type="plasmid" evidence="9">
    <name>pticfbp5473</name>
</geneLocation>
<evidence type="ECO:0000313" key="8">
    <source>
        <dbReference type="EMBL" id="QCJ01176.1"/>
    </source>
</evidence>
<comment type="similarity">
    <text evidence="5">Belongs to the NtaA/SnaA/DszA monooxygenase family.</text>
</comment>
<dbReference type="Proteomes" id="UP000298545">
    <property type="component" value="Plasmid pTiCFBP5473"/>
</dbReference>
<dbReference type="GO" id="GO:0004497">
    <property type="term" value="F:monooxygenase activity"/>
    <property type="evidence" value="ECO:0007669"/>
    <property type="project" value="UniProtKB-KW"/>
</dbReference>
<dbReference type="SUPFAM" id="SSF51679">
    <property type="entry name" value="Bacterial luciferase-like"/>
    <property type="match status" value="1"/>
</dbReference>
<dbReference type="AlphaFoldDB" id="A0A4D7DUE9"/>
<dbReference type="InterPro" id="IPR016215">
    <property type="entry name" value="NTA_MOA"/>
</dbReference>
<evidence type="ECO:0000256" key="1">
    <source>
        <dbReference type="ARBA" id="ARBA00022630"/>
    </source>
</evidence>
<feature type="binding site" evidence="6">
    <location>
        <position position="122"/>
    </location>
    <ligand>
        <name>FMN</name>
        <dbReference type="ChEBI" id="CHEBI:58210"/>
    </ligand>
</feature>
<evidence type="ECO:0000256" key="3">
    <source>
        <dbReference type="ARBA" id="ARBA00023002"/>
    </source>
</evidence>
<evidence type="ECO:0000259" key="7">
    <source>
        <dbReference type="Pfam" id="PF00296"/>
    </source>
</evidence>
<dbReference type="KEGG" id="alf:CFBP5473_24895"/>
<dbReference type="PIRSF" id="PIRSF000337">
    <property type="entry name" value="NTA_MOA"/>
    <property type="match status" value="1"/>
</dbReference>
<keyword evidence="8" id="KW-0614">Plasmid</keyword>
<evidence type="ECO:0000256" key="6">
    <source>
        <dbReference type="PIRSR" id="PIRSR000337-1"/>
    </source>
</evidence>
<dbReference type="InterPro" id="IPR051260">
    <property type="entry name" value="Diverse_substr_monoxygenases"/>
</dbReference>
<sequence length="485" mass="53730">MDTGSSAGLNGWANCGAMTKEDPMTSNKRQLKIGYSIWPTGHHRTAWRLPEASNTGTVDPAFMADTIRTAERGLFDYYFIGNAVKSDPEAARANGNEVFKIEGYALGGYAAALTKKIGIVVTINITYSDPYNTARAIVSLDHLSGGRTGLNVVTGVAGTDAAKNFSRAEHPQAAEKYAHADEFLQVFNALTGSWDPDWLVDDRERGIFLDPAKGHRIDHEGKYFSVRGPLNIPPPPQGRIPVIHAGTSEESFELGAKYADIRFSPYRGRDWNEAYYNDIKGRLPKYGRQESDQLILPGFTFFVEETTRGARDKYREVQNFTLNEYAPKAVAGFLALEFGTPAPGEKVLDVIDYAKLKAEVAKQPAHLHGQPGQAAEKLWALELALDAYGDWEHVTFRDLHNYIANFPGNQAPVVGSGRDVANWIEERFENREFDGVKVFPPYSPQPLAAFVDLVVPELQRRGIFRTEYESSTLVGHLGLDKNQQG</sequence>
<keyword evidence="2 6" id="KW-0288">FMN</keyword>
<dbReference type="GO" id="GO:0016705">
    <property type="term" value="F:oxidoreductase activity, acting on paired donors, with incorporation or reduction of molecular oxygen"/>
    <property type="evidence" value="ECO:0007669"/>
    <property type="project" value="InterPro"/>
</dbReference>
<keyword evidence="1 6" id="KW-0285">Flavoprotein</keyword>
<dbReference type="PANTHER" id="PTHR30011">
    <property type="entry name" value="ALKANESULFONATE MONOOXYGENASE-RELATED"/>
    <property type="match status" value="1"/>
</dbReference>
<dbReference type="NCBIfam" id="TIGR03860">
    <property type="entry name" value="FMN_nitrolo"/>
    <property type="match status" value="1"/>
</dbReference>
<name>A0A4D7DUE9_9HYPH</name>
<proteinExistence type="inferred from homology"/>
<reference evidence="8 9" key="1">
    <citation type="submission" date="2019-04" db="EMBL/GenBank/DDBJ databases">
        <title>Complete genome sequence of Agrobacterium larrymoorei CFBP5473.</title>
        <authorList>
            <person name="Haryono M."/>
            <person name="Chou L."/>
            <person name="Lin Y.-C."/>
            <person name="Lai E.-M."/>
            <person name="Kuo C.-H."/>
        </authorList>
    </citation>
    <scope>NUCLEOTIDE SEQUENCE [LARGE SCALE GENOMIC DNA]</scope>
    <source>
        <strain evidence="8 9">CFBP5473</strain>
        <plasmid evidence="9">pticfbp5473</plasmid>
    </source>
</reference>
<keyword evidence="3" id="KW-0560">Oxidoreductase</keyword>
<gene>
    <name evidence="8" type="ORF">CFBP5473_24895</name>
</gene>